<dbReference type="Proteomes" id="UP000276133">
    <property type="component" value="Unassembled WGS sequence"/>
</dbReference>
<evidence type="ECO:0000313" key="4">
    <source>
        <dbReference type="EMBL" id="RNA24800.1"/>
    </source>
</evidence>
<dbReference type="AlphaFoldDB" id="A0A3M7RN04"/>
<keyword evidence="2" id="KW-0732">Signal</keyword>
<dbReference type="PROSITE" id="PS00134">
    <property type="entry name" value="TRYPSIN_HIS"/>
    <property type="match status" value="1"/>
</dbReference>
<dbReference type="PRINTS" id="PR00722">
    <property type="entry name" value="CHYMOTRYPSIN"/>
</dbReference>
<dbReference type="InterPro" id="IPR001254">
    <property type="entry name" value="Trypsin_dom"/>
</dbReference>
<name>A0A3M7RN04_BRAPC</name>
<sequence>MNIFPVFIGILLCVSECWTQNKLKCGQTPYKHSVVSRIINGDKSTPNSWPWHVGLFFKIFNGYSFFCGGSLITRKHVLSAAHCFDQMHPMFEIYIGVGLNNLTKAHPAKNLIKVSRIIKHEKYNQTEFENDIVILELDKNVPLSKKISTICLPRGKNAKSVYNKTLFVAGWGSTTQKVSLASRSDTLNEIQMHIINNVNQTLCANMADSRYCAINRAKKNSNLCVGDSGGSLVHSDNGRWFVFGIVSFGNVDLVDGGKSVKCLTDSPTFFTIVPNYINWIDQHVNKKKKLKKNLN</sequence>
<dbReference type="GO" id="GO:0004252">
    <property type="term" value="F:serine-type endopeptidase activity"/>
    <property type="evidence" value="ECO:0007669"/>
    <property type="project" value="InterPro"/>
</dbReference>
<keyword evidence="4" id="KW-0378">Hydrolase</keyword>
<proteinExistence type="predicted"/>
<feature type="chain" id="PRO_5018101688" evidence="2">
    <location>
        <begin position="20"/>
        <end position="295"/>
    </location>
</feature>
<keyword evidence="5" id="KW-1185">Reference proteome</keyword>
<dbReference type="SMART" id="SM00020">
    <property type="entry name" value="Tryp_SPc"/>
    <property type="match status" value="1"/>
</dbReference>
<keyword evidence="1" id="KW-1015">Disulfide bond</keyword>
<organism evidence="4 5">
    <name type="scientific">Brachionus plicatilis</name>
    <name type="common">Marine rotifer</name>
    <name type="synonym">Brachionus muelleri</name>
    <dbReference type="NCBI Taxonomy" id="10195"/>
    <lineage>
        <taxon>Eukaryota</taxon>
        <taxon>Metazoa</taxon>
        <taxon>Spiralia</taxon>
        <taxon>Gnathifera</taxon>
        <taxon>Rotifera</taxon>
        <taxon>Eurotatoria</taxon>
        <taxon>Monogononta</taxon>
        <taxon>Pseudotrocha</taxon>
        <taxon>Ploima</taxon>
        <taxon>Brachionidae</taxon>
        <taxon>Brachionus</taxon>
    </lineage>
</organism>
<dbReference type="PANTHER" id="PTHR24253:SF176">
    <property type="entry name" value="CORIN, ISOFORM B"/>
    <property type="match status" value="1"/>
</dbReference>
<dbReference type="FunFam" id="2.40.10.10:FF:000068">
    <property type="entry name" value="transmembrane protease serine 2"/>
    <property type="match status" value="1"/>
</dbReference>
<dbReference type="STRING" id="10195.A0A3M7RN04"/>
<evidence type="ECO:0000256" key="2">
    <source>
        <dbReference type="SAM" id="SignalP"/>
    </source>
</evidence>
<protein>
    <submittedName>
        <fullName evidence="4">Serine protease 27-like</fullName>
    </submittedName>
</protein>
<dbReference type="PANTHER" id="PTHR24253">
    <property type="entry name" value="TRANSMEMBRANE PROTEASE SERINE"/>
    <property type="match status" value="1"/>
</dbReference>
<feature type="signal peptide" evidence="2">
    <location>
        <begin position="1"/>
        <end position="19"/>
    </location>
</feature>
<accession>A0A3M7RN04</accession>
<evidence type="ECO:0000313" key="5">
    <source>
        <dbReference type="Proteomes" id="UP000276133"/>
    </source>
</evidence>
<keyword evidence="4" id="KW-0645">Protease</keyword>
<dbReference type="Pfam" id="PF00089">
    <property type="entry name" value="Trypsin"/>
    <property type="match status" value="1"/>
</dbReference>
<dbReference type="InterPro" id="IPR009003">
    <property type="entry name" value="Peptidase_S1_PA"/>
</dbReference>
<dbReference type="PROSITE" id="PS50240">
    <property type="entry name" value="TRYPSIN_DOM"/>
    <property type="match status" value="1"/>
</dbReference>
<dbReference type="SUPFAM" id="SSF50494">
    <property type="entry name" value="Trypsin-like serine proteases"/>
    <property type="match status" value="1"/>
</dbReference>
<dbReference type="CDD" id="cd00190">
    <property type="entry name" value="Tryp_SPc"/>
    <property type="match status" value="1"/>
</dbReference>
<gene>
    <name evidence="4" type="ORF">BpHYR1_043356</name>
</gene>
<dbReference type="Gene3D" id="2.40.10.10">
    <property type="entry name" value="Trypsin-like serine proteases"/>
    <property type="match status" value="1"/>
</dbReference>
<evidence type="ECO:0000256" key="1">
    <source>
        <dbReference type="ARBA" id="ARBA00023157"/>
    </source>
</evidence>
<dbReference type="InterPro" id="IPR018114">
    <property type="entry name" value="TRYPSIN_HIS"/>
</dbReference>
<feature type="domain" description="Peptidase S1" evidence="3">
    <location>
        <begin position="38"/>
        <end position="285"/>
    </location>
</feature>
<evidence type="ECO:0000259" key="3">
    <source>
        <dbReference type="PROSITE" id="PS50240"/>
    </source>
</evidence>
<comment type="caution">
    <text evidence="4">The sequence shown here is derived from an EMBL/GenBank/DDBJ whole genome shotgun (WGS) entry which is preliminary data.</text>
</comment>
<dbReference type="InterPro" id="IPR043504">
    <property type="entry name" value="Peptidase_S1_PA_chymotrypsin"/>
</dbReference>
<dbReference type="EMBL" id="REGN01003048">
    <property type="protein sequence ID" value="RNA24800.1"/>
    <property type="molecule type" value="Genomic_DNA"/>
</dbReference>
<dbReference type="InterPro" id="IPR001314">
    <property type="entry name" value="Peptidase_S1A"/>
</dbReference>
<reference evidence="4 5" key="1">
    <citation type="journal article" date="2018" name="Sci. Rep.">
        <title>Genomic signatures of local adaptation to the degree of environmental predictability in rotifers.</title>
        <authorList>
            <person name="Franch-Gras L."/>
            <person name="Hahn C."/>
            <person name="Garcia-Roger E.M."/>
            <person name="Carmona M.J."/>
            <person name="Serra M."/>
            <person name="Gomez A."/>
        </authorList>
    </citation>
    <scope>NUCLEOTIDE SEQUENCE [LARGE SCALE GENOMIC DNA]</scope>
    <source>
        <strain evidence="4">HYR1</strain>
    </source>
</reference>
<dbReference type="OrthoDB" id="6339452at2759"/>
<dbReference type="GO" id="GO:0006508">
    <property type="term" value="P:proteolysis"/>
    <property type="evidence" value="ECO:0007669"/>
    <property type="project" value="UniProtKB-KW"/>
</dbReference>